<proteinExistence type="inferred from homology"/>
<keyword evidence="9 20" id="KW-0479">Metal-binding</keyword>
<comment type="pathway">
    <text evidence="2 20">Nucleotide-sugar biosynthesis; UDP-N-acetyl-alpha-D-glucosamine biosynthesis; N-acetyl-alpha-D-glucosamine 1-phosphate from alpha-D-glucosamine 6-phosphate (route II): step 2/2.</text>
</comment>
<dbReference type="EMBL" id="PNHE01000011">
    <property type="protein sequence ID" value="PMC58552.1"/>
    <property type="molecule type" value="Genomic_DNA"/>
</dbReference>
<evidence type="ECO:0000259" key="21">
    <source>
        <dbReference type="Pfam" id="PF00483"/>
    </source>
</evidence>
<dbReference type="GO" id="GO:0019134">
    <property type="term" value="F:glucosamine-1-phosphate N-acetyltransferase activity"/>
    <property type="evidence" value="ECO:0007669"/>
    <property type="project" value="UniProtKB-UniRule"/>
</dbReference>
<dbReference type="NCBIfam" id="NF010934">
    <property type="entry name" value="PRK14354.1"/>
    <property type="match status" value="1"/>
</dbReference>
<comment type="caution">
    <text evidence="22">The sequence shown here is derived from an EMBL/GenBank/DDBJ whole genome shotgun (WGS) entry which is preliminary data.</text>
</comment>
<evidence type="ECO:0000256" key="10">
    <source>
        <dbReference type="ARBA" id="ARBA00022737"/>
    </source>
</evidence>
<dbReference type="PANTHER" id="PTHR43584:SF3">
    <property type="entry name" value="BIFUNCTIONAL PROTEIN GLMU"/>
    <property type="match status" value="1"/>
</dbReference>
<keyword evidence="13 20" id="KW-0573">Peptidoglycan synthesis</keyword>
<dbReference type="PROSITE" id="PS00101">
    <property type="entry name" value="HEXAPEP_TRANSFERASES"/>
    <property type="match status" value="1"/>
</dbReference>
<feature type="binding site" evidence="20">
    <location>
        <position position="333"/>
    </location>
    <ligand>
        <name>UDP-N-acetyl-alpha-D-glucosamine</name>
        <dbReference type="ChEBI" id="CHEBI:57705"/>
    </ligand>
</feature>
<dbReference type="SUPFAM" id="SSF53448">
    <property type="entry name" value="Nucleotide-diphospho-sugar transferases"/>
    <property type="match status" value="1"/>
</dbReference>
<dbReference type="InterPro" id="IPR001451">
    <property type="entry name" value="Hexapep"/>
</dbReference>
<evidence type="ECO:0000256" key="15">
    <source>
        <dbReference type="ARBA" id="ARBA00023315"/>
    </source>
</evidence>
<feature type="binding site" evidence="20">
    <location>
        <position position="366"/>
    </location>
    <ligand>
        <name>UDP-N-acetyl-alpha-D-glucosamine</name>
        <dbReference type="ChEBI" id="CHEBI:57705"/>
    </ligand>
</feature>
<keyword evidence="23" id="KW-1185">Reference proteome</keyword>
<dbReference type="UniPathway" id="UPA00113">
    <property type="reaction ID" value="UER00532"/>
</dbReference>
<comment type="subunit">
    <text evidence="20">Homotrimer.</text>
</comment>
<comment type="similarity">
    <text evidence="5 20">In the N-terminal section; belongs to the N-acetylglucosamine-1-phosphate uridyltransferase family.</text>
</comment>
<keyword evidence="16 20" id="KW-0961">Cell wall biogenesis/degradation</keyword>
<dbReference type="CDD" id="cd03353">
    <property type="entry name" value="LbH_GlmU_C"/>
    <property type="match status" value="1"/>
</dbReference>
<evidence type="ECO:0000256" key="7">
    <source>
        <dbReference type="ARBA" id="ARBA00022679"/>
    </source>
</evidence>
<keyword evidence="12 20" id="KW-0133">Cell shape</keyword>
<name>A0A2N6SNC2_9LACT</name>
<dbReference type="UniPathway" id="UPA00973"/>
<dbReference type="CDD" id="cd02540">
    <property type="entry name" value="GT2_GlmU_N_bac"/>
    <property type="match status" value="1"/>
</dbReference>
<dbReference type="GO" id="GO:0016020">
    <property type="term" value="C:membrane"/>
    <property type="evidence" value="ECO:0007669"/>
    <property type="project" value="GOC"/>
</dbReference>
<dbReference type="InterPro" id="IPR050065">
    <property type="entry name" value="GlmU-like"/>
</dbReference>
<evidence type="ECO:0000256" key="6">
    <source>
        <dbReference type="ARBA" id="ARBA00022490"/>
    </source>
</evidence>
<comment type="cofactor">
    <cofactor evidence="20">
        <name>Mg(2+)</name>
        <dbReference type="ChEBI" id="CHEBI:18420"/>
    </cofactor>
    <text evidence="20">Binds 1 Mg(2+) ion per subunit.</text>
</comment>
<dbReference type="InterPro" id="IPR038009">
    <property type="entry name" value="GlmU_C_LbH"/>
</dbReference>
<dbReference type="EC" id="2.7.7.23" evidence="20"/>
<feature type="region of interest" description="Pyrophosphorylase" evidence="20">
    <location>
        <begin position="1"/>
        <end position="230"/>
    </location>
</feature>
<comment type="pathway">
    <text evidence="3 20">Nucleotide-sugar biosynthesis; UDP-N-acetyl-alpha-D-glucosamine biosynthesis; UDP-N-acetyl-alpha-D-glucosamine from N-acetyl-alpha-D-glucosamine 1-phosphate: step 1/1.</text>
</comment>
<evidence type="ECO:0000256" key="5">
    <source>
        <dbReference type="ARBA" id="ARBA00007947"/>
    </source>
</evidence>
<comment type="subcellular location">
    <subcellularLocation>
        <location evidence="1 20">Cytoplasm</location>
    </subcellularLocation>
</comment>
<feature type="region of interest" description="Linker" evidence="20">
    <location>
        <begin position="231"/>
        <end position="251"/>
    </location>
</feature>
<evidence type="ECO:0000256" key="20">
    <source>
        <dbReference type="HAMAP-Rule" id="MF_01631"/>
    </source>
</evidence>
<sequence length="456" mass="50045">MKKRSAIILAAGKGTRMKSQLYKVLHSIAGLSMVEHVFRAVKGSGVSKVVTVTGHGAQAVKEVLGQRSEYVYQEEQLGTGHAVRQAEEALKDEEGHTLVICGDTPLLTEQTLEELFNYHEATNAKATILTAVVDNPTNYGRVVRNDKDEVAYIVEEKDASAEEKAVQEINTGTYVFDNKTLFEALSQITNDNAQGEYYLTDVIEIITNQKETVGGYVLPNEEEALGVNDRVALSKATKLMQQRINETHMLNGVTMIDPDSIYIEADVTIEPDVTLEPGVILKGETTIQTGSIIGSHSEIIDSTIKSNTYIRQSVINQSIVDERVTIGPFAHLRPDTHLKADVHVGNFVEVKNSVVGEKTRIGHLSYIGDVDMGSDVNVGAGTVFVNYDGKRKFRSIVGNRSFIGCDSQIISPVTIEDETVIGAGTTVTKDVPTKSLAISRINQKNIENYWEKFNNK</sequence>
<feature type="binding site" evidence="20">
    <location>
        <position position="380"/>
    </location>
    <ligand>
        <name>acetyl-CoA</name>
        <dbReference type="ChEBI" id="CHEBI:57288"/>
    </ligand>
</feature>
<evidence type="ECO:0000256" key="11">
    <source>
        <dbReference type="ARBA" id="ARBA00022842"/>
    </source>
</evidence>
<feature type="binding site" evidence="20">
    <location>
        <position position="170"/>
    </location>
    <ligand>
        <name>UDP-N-acetyl-alpha-D-glucosamine</name>
        <dbReference type="ChEBI" id="CHEBI:57705"/>
    </ligand>
</feature>
<evidence type="ECO:0000256" key="13">
    <source>
        <dbReference type="ARBA" id="ARBA00022984"/>
    </source>
</evidence>
<dbReference type="InterPro" id="IPR011004">
    <property type="entry name" value="Trimer_LpxA-like_sf"/>
</dbReference>
<dbReference type="GO" id="GO:0009245">
    <property type="term" value="P:lipid A biosynthetic process"/>
    <property type="evidence" value="ECO:0007669"/>
    <property type="project" value="UniProtKB-UniRule"/>
</dbReference>
<comment type="catalytic activity">
    <reaction evidence="18 20">
        <text>N-acetyl-alpha-D-glucosamine 1-phosphate + UTP + H(+) = UDP-N-acetyl-alpha-D-glucosamine + diphosphate</text>
        <dbReference type="Rhea" id="RHEA:13509"/>
        <dbReference type="ChEBI" id="CHEBI:15378"/>
        <dbReference type="ChEBI" id="CHEBI:33019"/>
        <dbReference type="ChEBI" id="CHEBI:46398"/>
        <dbReference type="ChEBI" id="CHEBI:57705"/>
        <dbReference type="ChEBI" id="CHEBI:57776"/>
        <dbReference type="EC" id="2.7.7.23"/>
    </reaction>
</comment>
<keyword evidence="8 20" id="KW-0548">Nucleotidyltransferase</keyword>
<evidence type="ECO:0000256" key="4">
    <source>
        <dbReference type="ARBA" id="ARBA00007707"/>
    </source>
</evidence>
<comment type="pathway">
    <text evidence="20">Bacterial outer membrane biogenesis; LPS lipid A biosynthesis.</text>
</comment>
<feature type="active site" description="Proton acceptor" evidence="20">
    <location>
        <position position="363"/>
    </location>
</feature>
<dbReference type="PANTHER" id="PTHR43584">
    <property type="entry name" value="NUCLEOTIDYL TRANSFERASE"/>
    <property type="match status" value="1"/>
</dbReference>
<dbReference type="GO" id="GO:0003977">
    <property type="term" value="F:UDP-N-acetylglucosamine diphosphorylase activity"/>
    <property type="evidence" value="ECO:0007669"/>
    <property type="project" value="UniProtKB-UniRule"/>
</dbReference>
<keyword evidence="11 20" id="KW-0460">Magnesium</keyword>
<dbReference type="SUPFAM" id="SSF51161">
    <property type="entry name" value="Trimeric LpxA-like enzymes"/>
    <property type="match status" value="1"/>
</dbReference>
<dbReference type="GO" id="GO:0000287">
    <property type="term" value="F:magnesium ion binding"/>
    <property type="evidence" value="ECO:0007669"/>
    <property type="project" value="UniProtKB-UniRule"/>
</dbReference>
<evidence type="ECO:0000313" key="22">
    <source>
        <dbReference type="EMBL" id="PMC58552.1"/>
    </source>
</evidence>
<dbReference type="GO" id="GO:0006048">
    <property type="term" value="P:UDP-N-acetylglucosamine biosynthetic process"/>
    <property type="evidence" value="ECO:0007669"/>
    <property type="project" value="UniProtKB-UniPathway"/>
</dbReference>
<evidence type="ECO:0000256" key="16">
    <source>
        <dbReference type="ARBA" id="ARBA00023316"/>
    </source>
</evidence>
<dbReference type="AlphaFoldDB" id="A0A2N6SNC2"/>
<comment type="function">
    <text evidence="19 20">Catalyzes the last two sequential reactions in the de novo biosynthetic pathway for UDP-N-acetylglucosamine (UDP-GlcNAc). The C-terminal domain catalyzes the transfer of acetyl group from acetyl coenzyme A to glucosamine-1-phosphate (GlcN-1-P) to produce N-acetylglucosamine-1-phosphate (GlcNAc-1-P), which is converted into UDP-GlcNAc by the transfer of uridine 5-monophosphate (from uridine 5-triphosphate), a reaction catalyzed by the N-terminal domain.</text>
</comment>
<dbReference type="GO" id="GO:0005737">
    <property type="term" value="C:cytoplasm"/>
    <property type="evidence" value="ECO:0007669"/>
    <property type="project" value="UniProtKB-SubCell"/>
</dbReference>
<organism evidence="22 23">
    <name type="scientific">Dolosicoccus paucivorans</name>
    <dbReference type="NCBI Taxonomy" id="84521"/>
    <lineage>
        <taxon>Bacteria</taxon>
        <taxon>Bacillati</taxon>
        <taxon>Bacillota</taxon>
        <taxon>Bacilli</taxon>
        <taxon>Lactobacillales</taxon>
        <taxon>Aerococcaceae</taxon>
        <taxon>Dolosicoccus</taxon>
    </lineage>
</organism>
<protein>
    <recommendedName>
        <fullName evidence="20">Bifunctional protein GlmU</fullName>
    </recommendedName>
    <domain>
        <recommendedName>
            <fullName evidence="20">UDP-N-acetylglucosamine pyrophosphorylase</fullName>
            <ecNumber evidence="20">2.7.7.23</ecNumber>
        </recommendedName>
        <alternativeName>
            <fullName evidence="20">N-acetylglucosamine-1-phosphate uridyltransferase</fullName>
        </alternativeName>
    </domain>
    <domain>
        <recommendedName>
            <fullName evidence="20">Glucosamine-1-phosphate N-acetyltransferase</fullName>
            <ecNumber evidence="20">2.3.1.157</ecNumber>
        </recommendedName>
    </domain>
</protein>
<gene>
    <name evidence="20" type="primary">glmU</name>
    <name evidence="22" type="ORF">CJ205_03790</name>
</gene>
<evidence type="ECO:0000256" key="19">
    <source>
        <dbReference type="ARBA" id="ARBA00049628"/>
    </source>
</evidence>
<dbReference type="InterPro" id="IPR018357">
    <property type="entry name" value="Hexapep_transf_CS"/>
</dbReference>
<dbReference type="GO" id="GO:0008360">
    <property type="term" value="P:regulation of cell shape"/>
    <property type="evidence" value="ECO:0007669"/>
    <property type="project" value="UniProtKB-KW"/>
</dbReference>
<keyword evidence="6 20" id="KW-0963">Cytoplasm</keyword>
<feature type="binding site" evidence="20">
    <location>
        <position position="440"/>
    </location>
    <ligand>
        <name>acetyl-CoA</name>
        <dbReference type="ChEBI" id="CHEBI:57288"/>
    </ligand>
</feature>
<comment type="caution">
    <text evidence="20">Lacks conserved residue(s) required for the propagation of feature annotation.</text>
</comment>
<dbReference type="STRING" id="84521.SAMN04487994_102012"/>
<dbReference type="EC" id="2.3.1.157" evidence="20"/>
<keyword evidence="14 20" id="KW-0511">Multifunctional enzyme</keyword>
<dbReference type="InterPro" id="IPR005835">
    <property type="entry name" value="NTP_transferase_dom"/>
</dbReference>
<feature type="binding site" evidence="20">
    <location>
        <begin position="78"/>
        <end position="79"/>
    </location>
    <ligand>
        <name>UDP-N-acetyl-alpha-D-glucosamine</name>
        <dbReference type="ChEBI" id="CHEBI:57705"/>
    </ligand>
</feature>
<dbReference type="InterPro" id="IPR029044">
    <property type="entry name" value="Nucleotide-diphossugar_trans"/>
</dbReference>
<feature type="binding site" evidence="20">
    <location>
        <position position="351"/>
    </location>
    <ligand>
        <name>UDP-N-acetyl-alpha-D-glucosamine</name>
        <dbReference type="ChEBI" id="CHEBI:57705"/>
    </ligand>
</feature>
<keyword evidence="10 20" id="KW-0677">Repeat</keyword>
<feature type="binding site" evidence="20">
    <location>
        <position position="73"/>
    </location>
    <ligand>
        <name>UDP-N-acetyl-alpha-D-glucosamine</name>
        <dbReference type="ChEBI" id="CHEBI:57705"/>
    </ligand>
</feature>
<feature type="binding site" evidence="20">
    <location>
        <begin position="9"/>
        <end position="12"/>
    </location>
    <ligand>
        <name>UDP-N-acetyl-alpha-D-glucosamine</name>
        <dbReference type="ChEBI" id="CHEBI:57705"/>
    </ligand>
</feature>
<feature type="binding site" evidence="20">
    <location>
        <position position="228"/>
    </location>
    <ligand>
        <name>Mg(2+)</name>
        <dbReference type="ChEBI" id="CHEBI:18420"/>
    </ligand>
</feature>
<comment type="catalytic activity">
    <reaction evidence="17 20">
        <text>alpha-D-glucosamine 1-phosphate + acetyl-CoA = N-acetyl-alpha-D-glucosamine 1-phosphate + CoA + H(+)</text>
        <dbReference type="Rhea" id="RHEA:13725"/>
        <dbReference type="ChEBI" id="CHEBI:15378"/>
        <dbReference type="ChEBI" id="CHEBI:57287"/>
        <dbReference type="ChEBI" id="CHEBI:57288"/>
        <dbReference type="ChEBI" id="CHEBI:57776"/>
        <dbReference type="ChEBI" id="CHEBI:58516"/>
        <dbReference type="EC" id="2.3.1.157"/>
    </reaction>
</comment>
<evidence type="ECO:0000256" key="14">
    <source>
        <dbReference type="ARBA" id="ARBA00023268"/>
    </source>
</evidence>
<feature type="binding site" evidence="20">
    <location>
        <position position="23"/>
    </location>
    <ligand>
        <name>UDP-N-acetyl-alpha-D-glucosamine</name>
        <dbReference type="ChEBI" id="CHEBI:57705"/>
    </ligand>
</feature>
<keyword evidence="7 20" id="KW-0808">Transferase</keyword>
<feature type="binding site" evidence="20">
    <location>
        <position position="423"/>
    </location>
    <ligand>
        <name>acetyl-CoA</name>
        <dbReference type="ChEBI" id="CHEBI:57288"/>
    </ligand>
</feature>
<dbReference type="InterPro" id="IPR005882">
    <property type="entry name" value="Bifunctional_GlmU"/>
</dbReference>
<feature type="binding site" evidence="20">
    <location>
        <position position="155"/>
    </location>
    <ligand>
        <name>UDP-N-acetyl-alpha-D-glucosamine</name>
        <dbReference type="ChEBI" id="CHEBI:57705"/>
    </ligand>
</feature>
<dbReference type="GO" id="GO:0071555">
    <property type="term" value="P:cell wall organization"/>
    <property type="evidence" value="ECO:0007669"/>
    <property type="project" value="UniProtKB-KW"/>
</dbReference>
<evidence type="ECO:0000256" key="12">
    <source>
        <dbReference type="ARBA" id="ARBA00022960"/>
    </source>
</evidence>
<evidence type="ECO:0000256" key="3">
    <source>
        <dbReference type="ARBA" id="ARBA00005208"/>
    </source>
</evidence>
<evidence type="ECO:0000256" key="2">
    <source>
        <dbReference type="ARBA" id="ARBA00005166"/>
    </source>
</evidence>
<evidence type="ECO:0000256" key="17">
    <source>
        <dbReference type="ARBA" id="ARBA00048247"/>
    </source>
</evidence>
<dbReference type="Pfam" id="PF00483">
    <property type="entry name" value="NTP_transferase"/>
    <property type="match status" value="1"/>
</dbReference>
<dbReference type="Gene3D" id="2.160.10.10">
    <property type="entry name" value="Hexapeptide repeat proteins"/>
    <property type="match status" value="1"/>
</dbReference>
<dbReference type="OrthoDB" id="9775031at2"/>
<feature type="domain" description="Nucleotidyl transferase" evidence="21">
    <location>
        <begin position="6"/>
        <end position="214"/>
    </location>
</feature>
<dbReference type="Gene3D" id="3.90.550.10">
    <property type="entry name" value="Spore Coat Polysaccharide Biosynthesis Protein SpsA, Chain A"/>
    <property type="match status" value="1"/>
</dbReference>
<evidence type="ECO:0000256" key="8">
    <source>
        <dbReference type="ARBA" id="ARBA00022695"/>
    </source>
</evidence>
<feature type="binding site" evidence="20">
    <location>
        <position position="228"/>
    </location>
    <ligand>
        <name>UDP-N-acetyl-alpha-D-glucosamine</name>
        <dbReference type="ChEBI" id="CHEBI:57705"/>
    </ligand>
</feature>
<dbReference type="RefSeq" id="WP_102227463.1">
    <property type="nucleotide sequence ID" value="NZ_PNFY01000005.1"/>
</dbReference>
<dbReference type="Proteomes" id="UP000235682">
    <property type="component" value="Unassembled WGS sequence"/>
</dbReference>
<evidence type="ECO:0000256" key="9">
    <source>
        <dbReference type="ARBA" id="ARBA00022723"/>
    </source>
</evidence>
<dbReference type="HAMAP" id="MF_01631">
    <property type="entry name" value="GlmU"/>
    <property type="match status" value="1"/>
</dbReference>
<feature type="binding site" evidence="20">
    <location>
        <begin position="386"/>
        <end position="387"/>
    </location>
    <ligand>
        <name>acetyl-CoA</name>
        <dbReference type="ChEBI" id="CHEBI:57288"/>
    </ligand>
</feature>
<dbReference type="GO" id="GO:0000902">
    <property type="term" value="P:cell morphogenesis"/>
    <property type="evidence" value="ECO:0007669"/>
    <property type="project" value="UniProtKB-UniRule"/>
</dbReference>
<evidence type="ECO:0000313" key="23">
    <source>
        <dbReference type="Proteomes" id="UP000235682"/>
    </source>
</evidence>
<dbReference type="Pfam" id="PF00132">
    <property type="entry name" value="Hexapep"/>
    <property type="match status" value="1"/>
</dbReference>
<reference evidence="22 23" key="1">
    <citation type="submission" date="2017-09" db="EMBL/GenBank/DDBJ databases">
        <title>Bacterial strain isolated from the female urinary microbiota.</title>
        <authorList>
            <person name="Thomas-White K."/>
            <person name="Kumar N."/>
            <person name="Forster S."/>
            <person name="Putonti C."/>
            <person name="Lawley T."/>
            <person name="Wolfe A.J."/>
        </authorList>
    </citation>
    <scope>NUCLEOTIDE SEQUENCE [LARGE SCALE GENOMIC DNA]</scope>
    <source>
        <strain evidence="22 23">UMB0852</strain>
    </source>
</reference>
<evidence type="ECO:0000256" key="1">
    <source>
        <dbReference type="ARBA" id="ARBA00004496"/>
    </source>
</evidence>
<feature type="binding site" evidence="20">
    <location>
        <position position="103"/>
    </location>
    <ligand>
        <name>Mg(2+)</name>
        <dbReference type="ChEBI" id="CHEBI:18420"/>
    </ligand>
</feature>
<dbReference type="NCBIfam" id="TIGR01173">
    <property type="entry name" value="glmU"/>
    <property type="match status" value="1"/>
</dbReference>
<accession>A0A2N6SNC2</accession>
<feature type="binding site" evidence="20">
    <location>
        <position position="140"/>
    </location>
    <ligand>
        <name>UDP-N-acetyl-alpha-D-glucosamine</name>
        <dbReference type="ChEBI" id="CHEBI:57705"/>
    </ligand>
</feature>
<comment type="similarity">
    <text evidence="4 20">In the C-terminal section; belongs to the transferase hexapeptide repeat family.</text>
</comment>
<feature type="binding site" evidence="20">
    <location>
        <position position="377"/>
    </location>
    <ligand>
        <name>UDP-N-acetyl-alpha-D-glucosamine</name>
        <dbReference type="ChEBI" id="CHEBI:57705"/>
    </ligand>
</feature>
<evidence type="ECO:0000256" key="18">
    <source>
        <dbReference type="ARBA" id="ARBA00048493"/>
    </source>
</evidence>
<dbReference type="GO" id="GO:0009252">
    <property type="term" value="P:peptidoglycan biosynthetic process"/>
    <property type="evidence" value="ECO:0007669"/>
    <property type="project" value="UniProtKB-UniRule"/>
</dbReference>
<keyword evidence="15 20" id="KW-0012">Acyltransferase</keyword>
<feature type="region of interest" description="N-acetyltransferase" evidence="20">
    <location>
        <begin position="252"/>
        <end position="456"/>
    </location>
</feature>